<reference evidence="1" key="2">
    <citation type="submission" date="2025-09" db="UniProtKB">
        <authorList>
            <consortium name="Ensembl"/>
        </authorList>
    </citation>
    <scope>IDENTIFICATION</scope>
</reference>
<evidence type="ECO:0000313" key="1">
    <source>
        <dbReference type="Ensembl" id="ENSMSIP00000030445.1"/>
    </source>
</evidence>
<protein>
    <submittedName>
        <fullName evidence="1">Uncharacterized protein</fullName>
    </submittedName>
</protein>
<evidence type="ECO:0000313" key="2">
    <source>
        <dbReference type="Proteomes" id="UP000694415"/>
    </source>
</evidence>
<dbReference type="AlphaFoldDB" id="A0A8C6I1L4"/>
<name>A0A8C6I1L4_MUSSI</name>
<keyword evidence="2" id="KW-1185">Reference proteome</keyword>
<dbReference type="GeneTree" id="ENSGT01150000290736"/>
<reference evidence="1" key="1">
    <citation type="submission" date="2025-08" db="UniProtKB">
        <authorList>
            <consortium name="Ensembl"/>
        </authorList>
    </citation>
    <scope>IDENTIFICATION</scope>
</reference>
<accession>A0A8C6I1L4</accession>
<dbReference type="Ensembl" id="ENSMSIT00000038321.1">
    <property type="protein sequence ID" value="ENSMSIP00000030445.1"/>
    <property type="gene ID" value="ENSMSIG00000025472.1"/>
</dbReference>
<dbReference type="Proteomes" id="UP000694415">
    <property type="component" value="Unplaced"/>
</dbReference>
<proteinExistence type="predicted"/>
<organism evidence="1 2">
    <name type="scientific">Mus spicilegus</name>
    <name type="common">Mound-building mouse</name>
    <dbReference type="NCBI Taxonomy" id="10103"/>
    <lineage>
        <taxon>Eukaryota</taxon>
        <taxon>Metazoa</taxon>
        <taxon>Chordata</taxon>
        <taxon>Craniata</taxon>
        <taxon>Vertebrata</taxon>
        <taxon>Euteleostomi</taxon>
        <taxon>Mammalia</taxon>
        <taxon>Eutheria</taxon>
        <taxon>Euarchontoglires</taxon>
        <taxon>Glires</taxon>
        <taxon>Rodentia</taxon>
        <taxon>Myomorpha</taxon>
        <taxon>Muroidea</taxon>
        <taxon>Muridae</taxon>
        <taxon>Murinae</taxon>
        <taxon>Mus</taxon>
        <taxon>Mus</taxon>
    </lineage>
</organism>
<sequence length="52" mass="5395">MPRSGDGGGFLLQLTGNGITAVAAGYKGLLFPRLPGGAQSWPILRTRNIKGI</sequence>